<dbReference type="RefSeq" id="WP_147092928.1">
    <property type="nucleotide sequence ID" value="NZ_BJVC01000002.1"/>
</dbReference>
<keyword evidence="6" id="KW-1185">Reference proteome</keyword>
<dbReference type="SMART" id="SM00354">
    <property type="entry name" value="HTH_LACI"/>
    <property type="match status" value="1"/>
</dbReference>
<accession>A0A511BQ27</accession>
<protein>
    <submittedName>
        <fullName evidence="5">LacI family transcriptional regulator</fullName>
    </submittedName>
</protein>
<reference evidence="5 6" key="1">
    <citation type="submission" date="2019-07" db="EMBL/GenBank/DDBJ databases">
        <title>Whole genome shotgun sequence of Swaminathania salitolerans NBRC 104436.</title>
        <authorList>
            <person name="Hosoyama A."/>
            <person name="Uohara A."/>
            <person name="Ohji S."/>
            <person name="Ichikawa N."/>
        </authorList>
    </citation>
    <scope>NUCLEOTIDE SEQUENCE [LARGE SCALE GENOMIC DNA]</scope>
    <source>
        <strain evidence="5 6">NBRC 104436</strain>
    </source>
</reference>
<dbReference type="Proteomes" id="UP000321405">
    <property type="component" value="Unassembled WGS sequence"/>
</dbReference>
<organism evidence="5 6">
    <name type="scientific">Swaminathania salitolerans</name>
    <dbReference type="NCBI Taxonomy" id="182838"/>
    <lineage>
        <taxon>Bacteria</taxon>
        <taxon>Pseudomonadati</taxon>
        <taxon>Pseudomonadota</taxon>
        <taxon>Alphaproteobacteria</taxon>
        <taxon>Acetobacterales</taxon>
        <taxon>Acetobacteraceae</taxon>
        <taxon>Swaminathania</taxon>
    </lineage>
</organism>
<dbReference type="GO" id="GO:0003700">
    <property type="term" value="F:DNA-binding transcription factor activity"/>
    <property type="evidence" value="ECO:0007669"/>
    <property type="project" value="TreeGrafter"/>
</dbReference>
<dbReference type="CDD" id="cd01392">
    <property type="entry name" value="HTH_LacI"/>
    <property type="match status" value="1"/>
</dbReference>
<proteinExistence type="predicted"/>
<dbReference type="PANTHER" id="PTHR30146:SF109">
    <property type="entry name" value="HTH-TYPE TRANSCRIPTIONAL REGULATOR GALS"/>
    <property type="match status" value="1"/>
</dbReference>
<dbReference type="InterPro" id="IPR046335">
    <property type="entry name" value="LacI/GalR-like_sensor"/>
</dbReference>
<dbReference type="Pfam" id="PF00356">
    <property type="entry name" value="LacI"/>
    <property type="match status" value="1"/>
</dbReference>
<dbReference type="GO" id="GO:0000976">
    <property type="term" value="F:transcription cis-regulatory region binding"/>
    <property type="evidence" value="ECO:0007669"/>
    <property type="project" value="TreeGrafter"/>
</dbReference>
<name>A0A511BQ27_9PROT</name>
<comment type="caution">
    <text evidence="5">The sequence shown here is derived from an EMBL/GenBank/DDBJ whole genome shotgun (WGS) entry which is preliminary data.</text>
</comment>
<dbReference type="AlphaFoldDB" id="A0A511BQ27"/>
<evidence type="ECO:0000313" key="6">
    <source>
        <dbReference type="Proteomes" id="UP000321405"/>
    </source>
</evidence>
<dbReference type="InterPro" id="IPR000843">
    <property type="entry name" value="HTH_LacI"/>
</dbReference>
<dbReference type="Gene3D" id="1.10.260.40">
    <property type="entry name" value="lambda repressor-like DNA-binding domains"/>
    <property type="match status" value="1"/>
</dbReference>
<evidence type="ECO:0000256" key="2">
    <source>
        <dbReference type="ARBA" id="ARBA00023125"/>
    </source>
</evidence>
<evidence type="ECO:0000256" key="1">
    <source>
        <dbReference type="ARBA" id="ARBA00023015"/>
    </source>
</evidence>
<dbReference type="InterPro" id="IPR010982">
    <property type="entry name" value="Lambda_DNA-bd_dom_sf"/>
</dbReference>
<keyword evidence="1" id="KW-0805">Transcription regulation</keyword>
<dbReference type="SUPFAM" id="SSF47413">
    <property type="entry name" value="lambda repressor-like DNA-binding domains"/>
    <property type="match status" value="1"/>
</dbReference>
<gene>
    <name evidence="5" type="ORF">SSA02_11060</name>
</gene>
<dbReference type="PANTHER" id="PTHR30146">
    <property type="entry name" value="LACI-RELATED TRANSCRIPTIONAL REPRESSOR"/>
    <property type="match status" value="1"/>
</dbReference>
<dbReference type="InterPro" id="IPR028082">
    <property type="entry name" value="Peripla_BP_I"/>
</dbReference>
<dbReference type="SUPFAM" id="SSF53822">
    <property type="entry name" value="Periplasmic binding protein-like I"/>
    <property type="match status" value="1"/>
</dbReference>
<dbReference type="Pfam" id="PF13377">
    <property type="entry name" value="Peripla_BP_3"/>
    <property type="match status" value="1"/>
</dbReference>
<dbReference type="PROSITE" id="PS50932">
    <property type="entry name" value="HTH_LACI_2"/>
    <property type="match status" value="1"/>
</dbReference>
<keyword evidence="2" id="KW-0238">DNA-binding</keyword>
<evidence type="ECO:0000259" key="4">
    <source>
        <dbReference type="PROSITE" id="PS50932"/>
    </source>
</evidence>
<keyword evidence="3" id="KW-0804">Transcription</keyword>
<dbReference type="Gene3D" id="3.40.50.2300">
    <property type="match status" value="2"/>
</dbReference>
<evidence type="ECO:0000313" key="5">
    <source>
        <dbReference type="EMBL" id="GEL01943.1"/>
    </source>
</evidence>
<feature type="domain" description="HTH lacI-type" evidence="4">
    <location>
        <begin position="10"/>
        <end position="64"/>
    </location>
</feature>
<dbReference type="EMBL" id="BJVC01000002">
    <property type="protein sequence ID" value="GEL01943.1"/>
    <property type="molecule type" value="Genomic_DNA"/>
</dbReference>
<sequence length="351" mass="37835">MKAKPGKASVNLLTVAREAGVSRATASLVLRQSPLVATATRDRVQDAMKRLGYIYNRGAANLRHNRTGTVGLVLPNMDNPFFGALTAGVEEANDLLGTVCFIANSGESADRQARQIQRLREHNVDGIILCPAIGSGPDLVGELSRLRLPFVQVLRRIPVGDAGGMTGDYVAVDYGRGVAQAMERLVESGRRRIAYVGNMTAHSAGRARLEAYLAFARRFGIGERYVVSGKPDNRYDEAAMDRLLDSPDAPDAAICFNDVIALDLSHHLRRLGRRVGEAFAVIGMDDLPQAAAAFPPLATIATRPREVGLAAARRLHARIERPDLPFEEDVIPPRLILRASFGASAAEPQGG</sequence>
<evidence type="ECO:0000256" key="3">
    <source>
        <dbReference type="ARBA" id="ARBA00023163"/>
    </source>
</evidence>
<dbReference type="OrthoDB" id="9772505at2"/>